<evidence type="ECO:0000256" key="4">
    <source>
        <dbReference type="RuleBase" id="RU003512"/>
    </source>
</evidence>
<comment type="caution">
    <text evidence="6">The sequence shown here is derived from an EMBL/GenBank/DDBJ whole genome shotgun (WGS) entry which is preliminary data.</text>
</comment>
<sequence>MRCRFVRRWRKGNVLTAAVLAALMIVMAGCGKNEAASGLKDDQMNVVTSFYPVYFLAKSIGGDAVNVVNLIPAGVEPHDWTPKSQDLNTASKAQLLLYNGAGLENWVEDFLQGLPKNSTLKTKAVSDGIKLIEASGEDEEHEGEEHAAEENGAHDVEEHAHEHAGDHDPHTWVSPRSMLVMADNVLKALSEADAAHQADFEANYKVLQERLAKLDGDFTSKLGAVKQKDIVTTHQAFGYLARDYGLNQVAIMGLSPDAEPKAQDLLEIAKFVKANGITYIFFEELVSDELANTLARETGAKTLVLNPAEGLTKAQEKAGDDYVTLMERNLDNLLKALQ</sequence>
<dbReference type="PANTHER" id="PTHR42953">
    <property type="entry name" value="HIGH-AFFINITY ZINC UPTAKE SYSTEM PROTEIN ZNUA-RELATED"/>
    <property type="match status" value="1"/>
</dbReference>
<keyword evidence="7" id="KW-1185">Reference proteome</keyword>
<evidence type="ECO:0000256" key="1">
    <source>
        <dbReference type="ARBA" id="ARBA00011028"/>
    </source>
</evidence>
<evidence type="ECO:0000313" key="7">
    <source>
        <dbReference type="Proteomes" id="UP001589747"/>
    </source>
</evidence>
<dbReference type="PRINTS" id="PR00691">
    <property type="entry name" value="ADHESINB"/>
</dbReference>
<evidence type="ECO:0000313" key="6">
    <source>
        <dbReference type="EMBL" id="MFB9325360.1"/>
    </source>
</evidence>
<gene>
    <name evidence="6" type="ORF">ACFFSY_05415</name>
</gene>
<feature type="chain" id="PRO_5046044120" evidence="5">
    <location>
        <begin position="29"/>
        <end position="338"/>
    </location>
</feature>
<proteinExistence type="inferred from homology"/>
<dbReference type="Pfam" id="PF01297">
    <property type="entry name" value="ZnuA"/>
    <property type="match status" value="1"/>
</dbReference>
<comment type="similarity">
    <text evidence="1 4">Belongs to the bacterial solute-binding protein 9 family.</text>
</comment>
<dbReference type="Proteomes" id="UP001589747">
    <property type="component" value="Unassembled WGS sequence"/>
</dbReference>
<keyword evidence="2 4" id="KW-0813">Transport</keyword>
<name>A0ABV5KJF5_9BACL</name>
<accession>A0ABV5KJF5</accession>
<dbReference type="InterPro" id="IPR006127">
    <property type="entry name" value="ZnuA-like"/>
</dbReference>
<evidence type="ECO:0000256" key="2">
    <source>
        <dbReference type="ARBA" id="ARBA00022448"/>
    </source>
</evidence>
<dbReference type="InterPro" id="IPR006128">
    <property type="entry name" value="Lipoprotein_PsaA-like"/>
</dbReference>
<dbReference type="PROSITE" id="PS51257">
    <property type="entry name" value="PROKAR_LIPOPROTEIN"/>
    <property type="match status" value="1"/>
</dbReference>
<keyword evidence="3 5" id="KW-0732">Signal</keyword>
<dbReference type="PANTHER" id="PTHR42953:SF3">
    <property type="entry name" value="HIGH-AFFINITY ZINC UPTAKE SYSTEM PROTEIN ZNUA"/>
    <property type="match status" value="1"/>
</dbReference>
<dbReference type="PRINTS" id="PR00690">
    <property type="entry name" value="ADHESNFAMILY"/>
</dbReference>
<dbReference type="EMBL" id="JBHMDO010000010">
    <property type="protein sequence ID" value="MFB9325360.1"/>
    <property type="molecule type" value="Genomic_DNA"/>
</dbReference>
<dbReference type="InterPro" id="IPR006129">
    <property type="entry name" value="AdhesinB"/>
</dbReference>
<organism evidence="6 7">
    <name type="scientific">Paenibacillus aurantiacus</name>
    <dbReference type="NCBI Taxonomy" id="1936118"/>
    <lineage>
        <taxon>Bacteria</taxon>
        <taxon>Bacillati</taxon>
        <taxon>Bacillota</taxon>
        <taxon>Bacilli</taxon>
        <taxon>Bacillales</taxon>
        <taxon>Paenibacillaceae</taxon>
        <taxon>Paenibacillus</taxon>
    </lineage>
</organism>
<dbReference type="RefSeq" id="WP_377491034.1">
    <property type="nucleotide sequence ID" value="NZ_JBHMDO010000010.1"/>
</dbReference>
<dbReference type="Gene3D" id="3.40.50.1980">
    <property type="entry name" value="Nitrogenase molybdenum iron protein domain"/>
    <property type="match status" value="2"/>
</dbReference>
<reference evidence="6 7" key="1">
    <citation type="submission" date="2024-09" db="EMBL/GenBank/DDBJ databases">
        <authorList>
            <person name="Sun Q."/>
            <person name="Mori K."/>
        </authorList>
    </citation>
    <scope>NUCLEOTIDE SEQUENCE [LARGE SCALE GENOMIC DNA]</scope>
    <source>
        <strain evidence="6 7">TISTR 2452</strain>
    </source>
</reference>
<feature type="signal peptide" evidence="5">
    <location>
        <begin position="1"/>
        <end position="28"/>
    </location>
</feature>
<dbReference type="InterPro" id="IPR050492">
    <property type="entry name" value="Bact_metal-bind_prot9"/>
</dbReference>
<evidence type="ECO:0000256" key="5">
    <source>
        <dbReference type="SAM" id="SignalP"/>
    </source>
</evidence>
<protein>
    <submittedName>
        <fullName evidence="6">Metal ABC transporter solute-binding protein, Zn/Mn family</fullName>
    </submittedName>
</protein>
<dbReference type="SUPFAM" id="SSF53807">
    <property type="entry name" value="Helical backbone' metal receptor"/>
    <property type="match status" value="1"/>
</dbReference>
<evidence type="ECO:0000256" key="3">
    <source>
        <dbReference type="ARBA" id="ARBA00022729"/>
    </source>
</evidence>